<evidence type="ECO:0000313" key="2">
    <source>
        <dbReference type="EMBL" id="KKL77899.1"/>
    </source>
</evidence>
<accession>A0A0F9EV39</accession>
<dbReference type="EMBL" id="LAZR01023617">
    <property type="protein sequence ID" value="KKL77899.1"/>
    <property type="molecule type" value="Genomic_DNA"/>
</dbReference>
<sequence length="229" mass="25916">FGVSVLTEQAKHHGDYIVNFDRVDVDTVRVQKNNFDAERRTWFNHHMSYGNHELRLRSLRIDSPFVIKKLLVFIDSAPNQIPFYMNGDTITKPDIIIPGDSIKEPDITVVGDSIYEDDIIIPGDSVREADIVIPGDTIKELDIIIPGDSVKRPDVIIPGDSIFEPDIIVLGDTLCMPCPEYPDCPECPPVEEGNTKIPIWVWVGFSLLGLGFILLLIFLRRSRDKFVKE</sequence>
<feature type="non-terminal residue" evidence="2">
    <location>
        <position position="1"/>
    </location>
</feature>
<reference evidence="2" key="1">
    <citation type="journal article" date="2015" name="Nature">
        <title>Complex archaea that bridge the gap between prokaryotes and eukaryotes.</title>
        <authorList>
            <person name="Spang A."/>
            <person name="Saw J.H."/>
            <person name="Jorgensen S.L."/>
            <person name="Zaremba-Niedzwiedzka K."/>
            <person name="Martijn J."/>
            <person name="Lind A.E."/>
            <person name="van Eijk R."/>
            <person name="Schleper C."/>
            <person name="Guy L."/>
            <person name="Ettema T.J."/>
        </authorList>
    </citation>
    <scope>NUCLEOTIDE SEQUENCE</scope>
</reference>
<keyword evidence="1" id="KW-0472">Membrane</keyword>
<feature type="transmembrane region" description="Helical" evidence="1">
    <location>
        <begin position="199"/>
        <end position="219"/>
    </location>
</feature>
<evidence type="ECO:0000256" key="1">
    <source>
        <dbReference type="SAM" id="Phobius"/>
    </source>
</evidence>
<comment type="caution">
    <text evidence="2">The sequence shown here is derived from an EMBL/GenBank/DDBJ whole genome shotgun (WGS) entry which is preliminary data.</text>
</comment>
<name>A0A0F9EV39_9ZZZZ</name>
<proteinExistence type="predicted"/>
<keyword evidence="1" id="KW-0812">Transmembrane</keyword>
<protein>
    <submittedName>
        <fullName evidence="2">Uncharacterized protein</fullName>
    </submittedName>
</protein>
<dbReference type="AlphaFoldDB" id="A0A0F9EV39"/>
<keyword evidence="1" id="KW-1133">Transmembrane helix</keyword>
<gene>
    <name evidence="2" type="ORF">LCGC14_2030250</name>
</gene>
<organism evidence="2">
    <name type="scientific">marine sediment metagenome</name>
    <dbReference type="NCBI Taxonomy" id="412755"/>
    <lineage>
        <taxon>unclassified sequences</taxon>
        <taxon>metagenomes</taxon>
        <taxon>ecological metagenomes</taxon>
    </lineage>
</organism>